<feature type="transmembrane region" description="Helical" evidence="1">
    <location>
        <begin position="51"/>
        <end position="73"/>
    </location>
</feature>
<protein>
    <recommendedName>
        <fullName evidence="4">Secreted protein</fullName>
    </recommendedName>
</protein>
<dbReference type="AlphaFoldDB" id="A0A3M2KUM3"/>
<dbReference type="EMBL" id="RFFH01000019">
    <property type="protein sequence ID" value="RMI28664.1"/>
    <property type="molecule type" value="Genomic_DNA"/>
</dbReference>
<evidence type="ECO:0008006" key="4">
    <source>
        <dbReference type="Google" id="ProtNLM"/>
    </source>
</evidence>
<evidence type="ECO:0000313" key="2">
    <source>
        <dbReference type="EMBL" id="RMI28664.1"/>
    </source>
</evidence>
<organism evidence="2 3">
    <name type="scientific">Nocardia stercoris</name>
    <dbReference type="NCBI Taxonomy" id="2483361"/>
    <lineage>
        <taxon>Bacteria</taxon>
        <taxon>Bacillati</taxon>
        <taxon>Actinomycetota</taxon>
        <taxon>Actinomycetes</taxon>
        <taxon>Mycobacteriales</taxon>
        <taxon>Nocardiaceae</taxon>
        <taxon>Nocardia</taxon>
    </lineage>
</organism>
<evidence type="ECO:0000313" key="3">
    <source>
        <dbReference type="Proteomes" id="UP000279275"/>
    </source>
</evidence>
<proteinExistence type="predicted"/>
<comment type="caution">
    <text evidence="2">The sequence shown here is derived from an EMBL/GenBank/DDBJ whole genome shotgun (WGS) entry which is preliminary data.</text>
</comment>
<gene>
    <name evidence="2" type="ORF">EBN03_28885</name>
</gene>
<keyword evidence="1" id="KW-0812">Transmembrane</keyword>
<feature type="transmembrane region" description="Helical" evidence="1">
    <location>
        <begin position="219"/>
        <end position="241"/>
    </location>
</feature>
<evidence type="ECO:0000256" key="1">
    <source>
        <dbReference type="SAM" id="Phobius"/>
    </source>
</evidence>
<accession>A0A3M2KUM3</accession>
<reference evidence="2 3" key="1">
    <citation type="submission" date="2018-10" db="EMBL/GenBank/DDBJ databases">
        <title>Isolation from cow dung.</title>
        <authorList>
            <person name="Ling L."/>
        </authorList>
    </citation>
    <scope>NUCLEOTIDE SEQUENCE [LARGE SCALE GENOMIC DNA]</scope>
    <source>
        <strain evidence="2 3">NEAU-LL90</strain>
    </source>
</reference>
<sequence length="451" mass="47519">MVLPTSRLQRPGRLLVPRLDELSPRAAAAAVRHHLDRTDLQSFARSSPARLLALGVVLLLLCLSAGAVTASTVSNRRHSLQTVLGQSEPDAVAAQGLYTSLSVADAAAGAAFIAGGVEPKELRDRYDQAIAQASSALVTMSDGSATDSALRADLATGLPVYTGLIETARANNRAGRPVGAAYLSEASNMMQTTMLPKAQQLLAHRSAAITEIQHEHVQIPWAALVADLFALTALIAAQLYLAQYWRRMFNAGLLLASGTLTVLLAWTIIAGVISAIQVDSARAHGATPMATLTSSRILTQQARSAETLKLVRRDASGDYDRTFDTAVAQLGDQLAHYPSDAPGARNVAAAKGMLAAWRQAHQRMNDALSRGDFPGASQVAVGPGPTEATAQVDSLDKALADGIVSTRTQLRDDVSSGYHATSLLSPGGLAVSLLAAGFVVLGIWPRLREYR</sequence>
<keyword evidence="1" id="KW-0472">Membrane</keyword>
<feature type="transmembrane region" description="Helical" evidence="1">
    <location>
        <begin position="423"/>
        <end position="444"/>
    </location>
</feature>
<keyword evidence="1" id="KW-1133">Transmembrane helix</keyword>
<feature type="transmembrane region" description="Helical" evidence="1">
    <location>
        <begin position="253"/>
        <end position="276"/>
    </location>
</feature>
<name>A0A3M2KUM3_9NOCA</name>
<keyword evidence="3" id="KW-1185">Reference proteome</keyword>
<dbReference type="Proteomes" id="UP000279275">
    <property type="component" value="Unassembled WGS sequence"/>
</dbReference>